<dbReference type="AlphaFoldDB" id="A0A955L7G0"/>
<dbReference type="EMBL" id="JAGQLH010000009">
    <property type="protein sequence ID" value="MCA9385237.1"/>
    <property type="molecule type" value="Genomic_DNA"/>
</dbReference>
<dbReference type="InterPro" id="IPR027417">
    <property type="entry name" value="P-loop_NTPase"/>
</dbReference>
<dbReference type="InterPro" id="IPR029062">
    <property type="entry name" value="Class_I_gatase-like"/>
</dbReference>
<evidence type="ECO:0000256" key="4">
    <source>
        <dbReference type="ARBA" id="ARBA00022598"/>
    </source>
</evidence>
<dbReference type="GO" id="GO:0005524">
    <property type="term" value="F:ATP binding"/>
    <property type="evidence" value="ECO:0007669"/>
    <property type="project" value="UniProtKB-KW"/>
</dbReference>
<dbReference type="InterPro" id="IPR033828">
    <property type="entry name" value="GATase1_CTP_Synthase"/>
</dbReference>
<sequence length="561" mass="63501">MARSKTKYVFVTGGVMSSVGKGVATASLAYLLKRRGYSVTAVKYEGYLNVDSGTINPIEHGDPFLCEDGTEADMDLGTYERFLGQSMNAHNFYTFGKVLKDVLDKERSMFYEGDDVEPIPHVRDEIINEIVDAGKKDKADVVFTELGGTVGEPTNSMNAIYYEAIRKMKSMYPNDVIHIHVGYILFPDHLGEPKTKPVQISIRLLMAHGIMPDFLVVRGSGKIDSRRKELLARFSDLDTKHTIGAHDVDNIYKIPLLFNDQEFDETLIRDLGLKEKKLDRKKLEEDLAFLSHTPKGEITITIAGKYFTTGDHQLLDSYFALIEAVKHASWKQQIKVNLRYISTERIEKEGVKLLEGSDAIIVPIGWGTRGVEGKIQAITYARENKIPYLGLCYGMQLAAVEFARNVVGLKDAHTEEVKPNAKHKIVHSIPFNEKYQVIKGNGVSMRLGSYDCKVKKGTRLWDIYEKYGAWKSNKPGIASERHRHRFEFNNEYKEQLEKMGLVISATSPDKFFVEALELPKSEHPFFIATQAHPEYKTTPWDPHPLFLEFVANAFELSESNS</sequence>
<accession>A0A955L7G0</accession>
<reference evidence="12" key="1">
    <citation type="submission" date="2020-04" db="EMBL/GenBank/DDBJ databases">
        <authorList>
            <person name="Zhang T."/>
        </authorList>
    </citation>
    <scope>NUCLEOTIDE SEQUENCE</scope>
    <source>
        <strain evidence="12">HKST-UBA11</strain>
    </source>
</reference>
<feature type="domain" description="CTP synthase N-terminal" evidence="11">
    <location>
        <begin position="7"/>
        <end position="273"/>
    </location>
</feature>
<dbReference type="GO" id="GO:0019856">
    <property type="term" value="P:pyrimidine nucleobase biosynthetic process"/>
    <property type="evidence" value="ECO:0007669"/>
    <property type="project" value="TreeGrafter"/>
</dbReference>
<keyword evidence="7" id="KW-0315">Glutamine amidotransferase</keyword>
<dbReference type="Pfam" id="PF00117">
    <property type="entry name" value="GATase"/>
    <property type="match status" value="1"/>
</dbReference>
<protein>
    <recommendedName>
        <fullName evidence="3">CTP synthase (glutamine hydrolyzing)</fullName>
        <ecNumber evidence="3">6.3.4.2</ecNumber>
    </recommendedName>
</protein>
<dbReference type="InterPro" id="IPR017456">
    <property type="entry name" value="CTP_synthase_N"/>
</dbReference>
<evidence type="ECO:0000256" key="7">
    <source>
        <dbReference type="ARBA" id="ARBA00022962"/>
    </source>
</evidence>
<comment type="pathway">
    <text evidence="1">Pyrimidine metabolism; CTP biosynthesis via de novo pathway; CTP from UDP: step 2/2.</text>
</comment>
<keyword evidence="6" id="KW-0067">ATP-binding</keyword>
<comment type="caution">
    <text evidence="12">The sequence shown here is derived from an EMBL/GenBank/DDBJ whole genome shotgun (WGS) entry which is preliminary data.</text>
</comment>
<gene>
    <name evidence="12" type="ORF">KC717_01170</name>
</gene>
<evidence type="ECO:0000256" key="3">
    <source>
        <dbReference type="ARBA" id="ARBA00012291"/>
    </source>
</evidence>
<evidence type="ECO:0000256" key="1">
    <source>
        <dbReference type="ARBA" id="ARBA00005171"/>
    </source>
</evidence>
<dbReference type="GO" id="GO:0005829">
    <property type="term" value="C:cytosol"/>
    <property type="evidence" value="ECO:0007669"/>
    <property type="project" value="TreeGrafter"/>
</dbReference>
<dbReference type="SUPFAM" id="SSF52317">
    <property type="entry name" value="Class I glutamine amidotransferase-like"/>
    <property type="match status" value="1"/>
</dbReference>
<dbReference type="PANTHER" id="PTHR11550">
    <property type="entry name" value="CTP SYNTHASE"/>
    <property type="match status" value="1"/>
</dbReference>
<evidence type="ECO:0000313" key="12">
    <source>
        <dbReference type="EMBL" id="MCA9385237.1"/>
    </source>
</evidence>
<comment type="catalytic activity">
    <reaction evidence="9">
        <text>UTP + L-glutamine + ATP + H2O = CTP + L-glutamate + ADP + phosphate + 2 H(+)</text>
        <dbReference type="Rhea" id="RHEA:26426"/>
        <dbReference type="ChEBI" id="CHEBI:15377"/>
        <dbReference type="ChEBI" id="CHEBI:15378"/>
        <dbReference type="ChEBI" id="CHEBI:29985"/>
        <dbReference type="ChEBI" id="CHEBI:30616"/>
        <dbReference type="ChEBI" id="CHEBI:37563"/>
        <dbReference type="ChEBI" id="CHEBI:43474"/>
        <dbReference type="ChEBI" id="CHEBI:46398"/>
        <dbReference type="ChEBI" id="CHEBI:58359"/>
        <dbReference type="ChEBI" id="CHEBI:456216"/>
        <dbReference type="EC" id="6.3.4.2"/>
    </reaction>
</comment>
<dbReference type="NCBIfam" id="NF003792">
    <property type="entry name" value="PRK05380.1"/>
    <property type="match status" value="1"/>
</dbReference>
<dbReference type="Gene3D" id="3.40.50.300">
    <property type="entry name" value="P-loop containing nucleotide triphosphate hydrolases"/>
    <property type="match status" value="1"/>
</dbReference>
<comment type="similarity">
    <text evidence="2">Belongs to the CTP synthase family.</text>
</comment>
<evidence type="ECO:0000259" key="11">
    <source>
        <dbReference type="Pfam" id="PF06418"/>
    </source>
</evidence>
<dbReference type="PANTHER" id="PTHR11550:SF0">
    <property type="entry name" value="CTP SYNTHASE-RELATED"/>
    <property type="match status" value="1"/>
</dbReference>
<keyword evidence="4 12" id="KW-0436">Ligase</keyword>
<dbReference type="SUPFAM" id="SSF52540">
    <property type="entry name" value="P-loop containing nucleoside triphosphate hydrolases"/>
    <property type="match status" value="1"/>
</dbReference>
<dbReference type="Gene3D" id="3.40.50.880">
    <property type="match status" value="1"/>
</dbReference>
<dbReference type="PROSITE" id="PS51273">
    <property type="entry name" value="GATASE_TYPE_1"/>
    <property type="match status" value="1"/>
</dbReference>
<dbReference type="Proteomes" id="UP000754563">
    <property type="component" value="Unassembled WGS sequence"/>
</dbReference>
<organism evidence="12 13">
    <name type="scientific">Candidatus Dojkabacteria bacterium</name>
    <dbReference type="NCBI Taxonomy" id="2099670"/>
    <lineage>
        <taxon>Bacteria</taxon>
        <taxon>Candidatus Dojkabacteria</taxon>
    </lineage>
</organism>
<proteinExistence type="inferred from homology"/>
<evidence type="ECO:0000256" key="6">
    <source>
        <dbReference type="ARBA" id="ARBA00022840"/>
    </source>
</evidence>
<dbReference type="GO" id="GO:0006241">
    <property type="term" value="P:CTP biosynthetic process"/>
    <property type="evidence" value="ECO:0007669"/>
    <property type="project" value="InterPro"/>
</dbReference>
<evidence type="ECO:0000256" key="8">
    <source>
        <dbReference type="ARBA" id="ARBA00022975"/>
    </source>
</evidence>
<evidence type="ECO:0000256" key="9">
    <source>
        <dbReference type="ARBA" id="ARBA00047781"/>
    </source>
</evidence>
<evidence type="ECO:0000313" key="13">
    <source>
        <dbReference type="Proteomes" id="UP000754563"/>
    </source>
</evidence>
<dbReference type="InterPro" id="IPR004468">
    <property type="entry name" value="CTP_synthase"/>
</dbReference>
<keyword evidence="8" id="KW-0665">Pyrimidine biosynthesis</keyword>
<evidence type="ECO:0000256" key="2">
    <source>
        <dbReference type="ARBA" id="ARBA00007533"/>
    </source>
</evidence>
<name>A0A955L7G0_9BACT</name>
<dbReference type="NCBIfam" id="TIGR00337">
    <property type="entry name" value="PyrG"/>
    <property type="match status" value="1"/>
</dbReference>
<feature type="domain" description="Glutamine amidotransferase" evidence="10">
    <location>
        <begin position="314"/>
        <end position="550"/>
    </location>
</feature>
<reference evidence="12" key="2">
    <citation type="journal article" date="2021" name="Microbiome">
        <title>Successional dynamics and alternative stable states in a saline activated sludge microbial community over 9 years.</title>
        <authorList>
            <person name="Wang Y."/>
            <person name="Ye J."/>
            <person name="Ju F."/>
            <person name="Liu L."/>
            <person name="Boyd J.A."/>
            <person name="Deng Y."/>
            <person name="Parks D.H."/>
            <person name="Jiang X."/>
            <person name="Yin X."/>
            <person name="Woodcroft B.J."/>
            <person name="Tyson G.W."/>
            <person name="Hugenholtz P."/>
            <person name="Polz M.F."/>
            <person name="Zhang T."/>
        </authorList>
    </citation>
    <scope>NUCLEOTIDE SEQUENCE</scope>
    <source>
        <strain evidence="12">HKST-UBA11</strain>
    </source>
</reference>
<evidence type="ECO:0000259" key="10">
    <source>
        <dbReference type="Pfam" id="PF00117"/>
    </source>
</evidence>
<dbReference type="EC" id="6.3.4.2" evidence="3"/>
<keyword evidence="5" id="KW-0547">Nucleotide-binding</keyword>
<dbReference type="GO" id="GO:0042802">
    <property type="term" value="F:identical protein binding"/>
    <property type="evidence" value="ECO:0007669"/>
    <property type="project" value="TreeGrafter"/>
</dbReference>
<dbReference type="InterPro" id="IPR017926">
    <property type="entry name" value="GATASE"/>
</dbReference>
<dbReference type="GO" id="GO:0003883">
    <property type="term" value="F:CTP synthase activity"/>
    <property type="evidence" value="ECO:0007669"/>
    <property type="project" value="UniProtKB-EC"/>
</dbReference>
<evidence type="ECO:0000256" key="5">
    <source>
        <dbReference type="ARBA" id="ARBA00022741"/>
    </source>
</evidence>
<dbReference type="Pfam" id="PF06418">
    <property type="entry name" value="CTP_synth_N"/>
    <property type="match status" value="1"/>
</dbReference>
<dbReference type="CDD" id="cd01746">
    <property type="entry name" value="GATase1_CTP_Synthase"/>
    <property type="match status" value="1"/>
</dbReference>